<sequence>MEWEPIENPTRRQNDFKGLLRRLCPECLNVLENMETRPPPSDFEPQYGLGPAWALRSLRASFFLD</sequence>
<dbReference type="Proteomes" id="UP000676601">
    <property type="component" value="Unassembled WGS sequence"/>
</dbReference>
<gene>
    <name evidence="1" type="ORF">J21TS7_62250</name>
</gene>
<dbReference type="EMBL" id="BORU01000005">
    <property type="protein sequence ID" value="GIO57907.1"/>
    <property type="molecule type" value="Genomic_DNA"/>
</dbReference>
<name>A0ABQ4LN11_9BACL</name>
<evidence type="ECO:0000313" key="1">
    <source>
        <dbReference type="EMBL" id="GIO57907.1"/>
    </source>
</evidence>
<comment type="caution">
    <text evidence="1">The sequence shown here is derived from an EMBL/GenBank/DDBJ whole genome shotgun (WGS) entry which is preliminary data.</text>
</comment>
<keyword evidence="2" id="KW-1185">Reference proteome</keyword>
<proteinExistence type="predicted"/>
<accession>A0ABQ4LN11</accession>
<reference evidence="1 2" key="1">
    <citation type="submission" date="2021-03" db="EMBL/GenBank/DDBJ databases">
        <title>Antimicrobial resistance genes in bacteria isolated from Japanese honey, and their potential for conferring macrolide and lincosamide resistance in the American foulbrood pathogen Paenibacillus larvae.</title>
        <authorList>
            <person name="Okamoto M."/>
            <person name="Kumagai M."/>
            <person name="Kanamori H."/>
            <person name="Takamatsu D."/>
        </authorList>
    </citation>
    <scope>NUCLEOTIDE SEQUENCE [LARGE SCALE GENOMIC DNA]</scope>
    <source>
        <strain evidence="1 2">J21TS7</strain>
    </source>
</reference>
<evidence type="ECO:0000313" key="2">
    <source>
        <dbReference type="Proteomes" id="UP000676601"/>
    </source>
</evidence>
<organism evidence="1 2">
    <name type="scientific">Paenibacillus cineris</name>
    <dbReference type="NCBI Taxonomy" id="237530"/>
    <lineage>
        <taxon>Bacteria</taxon>
        <taxon>Bacillati</taxon>
        <taxon>Bacillota</taxon>
        <taxon>Bacilli</taxon>
        <taxon>Bacillales</taxon>
        <taxon>Paenibacillaceae</taxon>
        <taxon>Paenibacillus</taxon>
    </lineage>
</organism>
<protein>
    <submittedName>
        <fullName evidence="1">Uncharacterized protein</fullName>
    </submittedName>
</protein>